<dbReference type="PANTHER" id="PTHR11014">
    <property type="entry name" value="PEPTIDASE M20 FAMILY MEMBER"/>
    <property type="match status" value="1"/>
</dbReference>
<organism evidence="2 3">
    <name type="scientific">Sporosarcina koreensis</name>
    <dbReference type="NCBI Taxonomy" id="334735"/>
    <lineage>
        <taxon>Bacteria</taxon>
        <taxon>Bacillati</taxon>
        <taxon>Bacillota</taxon>
        <taxon>Bacilli</taxon>
        <taxon>Bacillales</taxon>
        <taxon>Caryophanaceae</taxon>
        <taxon>Sporosarcina</taxon>
    </lineage>
</organism>
<evidence type="ECO:0000259" key="1">
    <source>
        <dbReference type="Pfam" id="PF07687"/>
    </source>
</evidence>
<dbReference type="Gene3D" id="3.30.70.360">
    <property type="match status" value="1"/>
</dbReference>
<dbReference type="SUPFAM" id="SSF55031">
    <property type="entry name" value="Bacterial exopeptidase dimerisation domain"/>
    <property type="match status" value="1"/>
</dbReference>
<dbReference type="PIRSF" id="PIRSF005962">
    <property type="entry name" value="Pept_M20D_amidohydro"/>
    <property type="match status" value="1"/>
</dbReference>
<dbReference type="InterPro" id="IPR036264">
    <property type="entry name" value="Bact_exopeptidase_dim_dom"/>
</dbReference>
<dbReference type="NCBIfam" id="TIGR01891">
    <property type="entry name" value="amidohydrolases"/>
    <property type="match status" value="1"/>
</dbReference>
<keyword evidence="3" id="KW-1185">Reference proteome</keyword>
<accession>A0ABW0TTX4</accession>
<dbReference type="PANTHER" id="PTHR11014:SF63">
    <property type="entry name" value="METALLOPEPTIDASE, PUTATIVE (AFU_ORTHOLOGUE AFUA_6G09600)-RELATED"/>
    <property type="match status" value="1"/>
</dbReference>
<name>A0ABW0TTX4_9BACL</name>
<protein>
    <submittedName>
        <fullName evidence="2">Amidohydrolase</fullName>
    </submittedName>
</protein>
<dbReference type="Pfam" id="PF01546">
    <property type="entry name" value="Peptidase_M20"/>
    <property type="match status" value="1"/>
</dbReference>
<sequence length="401" mass="44293">MLVDSRHLVEDVNEKLIYWRRHLHENPELSFEEVETSNFIHSELESFGDLLITRPTRTSVVARLIGSEPGKVIAIRADMDALPINEDNDLEFKSKKPGIMHACGHDAHTAMLLGTVKVLVGLKDSIKGEVRFIFQHAEELFPGGAQQLVDAGVMDGVNEIICGHVRSNMVTGKFGVLSGPVLSSPDSFSIKVIGSGGHAAKPHQNIDSVIIAAQVITNLQQIVSRYIDPIDDVVLSVTQVHGGTADNVTPEFVEIGGTVRSFDKEIRKKIPVEMERIIKGITEAHRGTYEFEYKNGYRPVINDVEVTEVVKNTVIDLYGVGALDDIRRGMGGEDFSAYLQKAPGCFFYIGAGEADMERNYPHHHPKFQINEEAMSYGVSVYSNVIQKLLAKSGVGHEVKYE</sequence>
<dbReference type="Pfam" id="PF07687">
    <property type="entry name" value="M20_dimer"/>
    <property type="match status" value="1"/>
</dbReference>
<dbReference type="EMBL" id="JBHSNP010000009">
    <property type="protein sequence ID" value="MFC5602474.1"/>
    <property type="molecule type" value="Genomic_DNA"/>
</dbReference>
<dbReference type="Gene3D" id="3.40.630.10">
    <property type="entry name" value="Zn peptidases"/>
    <property type="match status" value="1"/>
</dbReference>
<gene>
    <name evidence="2" type="ORF">ACFPTP_04510</name>
</gene>
<evidence type="ECO:0000313" key="3">
    <source>
        <dbReference type="Proteomes" id="UP001596071"/>
    </source>
</evidence>
<evidence type="ECO:0000313" key="2">
    <source>
        <dbReference type="EMBL" id="MFC5602474.1"/>
    </source>
</evidence>
<dbReference type="InterPro" id="IPR017439">
    <property type="entry name" value="Amidohydrolase"/>
</dbReference>
<comment type="caution">
    <text evidence="2">The sequence shown here is derived from an EMBL/GenBank/DDBJ whole genome shotgun (WGS) entry which is preliminary data.</text>
</comment>
<reference evidence="3" key="1">
    <citation type="journal article" date="2019" name="Int. J. Syst. Evol. Microbiol.">
        <title>The Global Catalogue of Microorganisms (GCM) 10K type strain sequencing project: providing services to taxonomists for standard genome sequencing and annotation.</title>
        <authorList>
            <consortium name="The Broad Institute Genomics Platform"/>
            <consortium name="The Broad Institute Genome Sequencing Center for Infectious Disease"/>
            <person name="Wu L."/>
            <person name="Ma J."/>
        </authorList>
    </citation>
    <scope>NUCLEOTIDE SEQUENCE [LARGE SCALE GENOMIC DNA]</scope>
    <source>
        <strain evidence="3">KACC 11299</strain>
    </source>
</reference>
<dbReference type="Proteomes" id="UP001596071">
    <property type="component" value="Unassembled WGS sequence"/>
</dbReference>
<dbReference type="InterPro" id="IPR011650">
    <property type="entry name" value="Peptidase_M20_dimer"/>
</dbReference>
<dbReference type="RefSeq" id="WP_381442727.1">
    <property type="nucleotide sequence ID" value="NZ_JBHSNP010000009.1"/>
</dbReference>
<proteinExistence type="predicted"/>
<dbReference type="SUPFAM" id="SSF53187">
    <property type="entry name" value="Zn-dependent exopeptidases"/>
    <property type="match status" value="1"/>
</dbReference>
<dbReference type="InterPro" id="IPR002933">
    <property type="entry name" value="Peptidase_M20"/>
</dbReference>
<feature type="domain" description="Peptidase M20 dimerisation" evidence="1">
    <location>
        <begin position="187"/>
        <end position="279"/>
    </location>
</feature>